<gene>
    <name evidence="11" type="primary">CSON015313</name>
    <name evidence="10" type="synonym">CSON010602</name>
</gene>
<feature type="domain" description="ABC transporter" evidence="8">
    <location>
        <begin position="192"/>
        <end position="431"/>
    </location>
</feature>
<evidence type="ECO:0000256" key="3">
    <source>
        <dbReference type="ARBA" id="ARBA00022741"/>
    </source>
</evidence>
<dbReference type="InterPro" id="IPR011527">
    <property type="entry name" value="ABC1_TM_dom"/>
</dbReference>
<evidence type="ECO:0000313" key="10">
    <source>
        <dbReference type="EMBL" id="SSX16347.1"/>
    </source>
</evidence>
<proteinExistence type="predicted"/>
<dbReference type="EMBL" id="UFQT01004357">
    <property type="protein sequence ID" value="SSX35664.1"/>
    <property type="molecule type" value="Genomic_DNA"/>
</dbReference>
<dbReference type="SUPFAM" id="SSF90123">
    <property type="entry name" value="ABC transporter transmembrane region"/>
    <property type="match status" value="1"/>
</dbReference>
<evidence type="ECO:0000313" key="11">
    <source>
        <dbReference type="EMBL" id="SSX19679.1"/>
    </source>
</evidence>
<feature type="transmembrane region" description="Helical" evidence="7">
    <location>
        <begin position="16"/>
        <end position="35"/>
    </location>
</feature>
<evidence type="ECO:0000256" key="4">
    <source>
        <dbReference type="ARBA" id="ARBA00022840"/>
    </source>
</evidence>
<comment type="subcellular location">
    <subcellularLocation>
        <location evidence="1">Membrane</location>
        <topology evidence="1">Multi-pass membrane protein</topology>
    </subcellularLocation>
</comment>
<dbReference type="EMBL" id="UFQT01000095">
    <property type="protein sequence ID" value="SSX19679.1"/>
    <property type="molecule type" value="Genomic_DNA"/>
</dbReference>
<dbReference type="GO" id="GO:0005743">
    <property type="term" value="C:mitochondrial inner membrane"/>
    <property type="evidence" value="ECO:0007669"/>
    <property type="project" value="TreeGrafter"/>
</dbReference>
<dbReference type="GO" id="GO:0090374">
    <property type="term" value="P:oligopeptide export from mitochondrion"/>
    <property type="evidence" value="ECO:0007669"/>
    <property type="project" value="TreeGrafter"/>
</dbReference>
<dbReference type="AlphaFoldDB" id="A0A336LSW1"/>
<dbReference type="Gene3D" id="1.20.1560.10">
    <property type="entry name" value="ABC transporter type 1, transmembrane domain"/>
    <property type="match status" value="1"/>
</dbReference>
<sequence length="437" mass="48188">MILAGGTAMIYTSPQLALFGFCVVPCLAGIAVLYGRFVRKITKQYTDKVGDVMKTGEEKIGNIKTVKMFGKEAFELSLLNKKLEEALTVGYRETKARALFYGLTGFSGNVIIVSVLYYGGTMVADNDLSIGALTSFLMYAVYTAISIGGLSSFYTELNKSIGSASRIWEIMDREYKIPNVGRTFSNKPEGQINFKNIEFSYPTRENALILNDLNITFNKGTRTAIVGRSGSGKSTIASLLLRLYEPQCGVIELDGVNINELNPQWLRKQIGIVNQEPVLFSGTIKENILYALDSENEISEEKLSQKLIEANVDEIINKLPDGIETIIGQRGTTLSGGQRQRIALARAIIKDPQILILDEATSSLDSVSENLIQSSLEKISSGRTVIIIAHRLSTIANADKIAVLQNGQVVEYGTFEELMKMNNIFKQLVQNQNFAKQ</sequence>
<organism evidence="11">
    <name type="scientific">Culicoides sonorensis</name>
    <name type="common">Biting midge</name>
    <dbReference type="NCBI Taxonomy" id="179676"/>
    <lineage>
        <taxon>Eukaryota</taxon>
        <taxon>Metazoa</taxon>
        <taxon>Ecdysozoa</taxon>
        <taxon>Arthropoda</taxon>
        <taxon>Hexapoda</taxon>
        <taxon>Insecta</taxon>
        <taxon>Pterygota</taxon>
        <taxon>Neoptera</taxon>
        <taxon>Endopterygota</taxon>
        <taxon>Diptera</taxon>
        <taxon>Nematocera</taxon>
        <taxon>Chironomoidea</taxon>
        <taxon>Ceratopogonidae</taxon>
        <taxon>Ceratopogoninae</taxon>
        <taxon>Culicoides</taxon>
        <taxon>Monoculicoides</taxon>
    </lineage>
</organism>
<dbReference type="FunFam" id="3.40.50.300:FF:000218">
    <property type="entry name" value="Multidrug ABC transporter ATP-binding protein"/>
    <property type="match status" value="1"/>
</dbReference>
<dbReference type="VEuPathDB" id="VectorBase:CSON015313"/>
<dbReference type="SMART" id="SM00382">
    <property type="entry name" value="AAA"/>
    <property type="match status" value="1"/>
</dbReference>
<dbReference type="InterPro" id="IPR003439">
    <property type="entry name" value="ABC_transporter-like_ATP-bd"/>
</dbReference>
<evidence type="ECO:0000259" key="9">
    <source>
        <dbReference type="PROSITE" id="PS50929"/>
    </source>
</evidence>
<keyword evidence="3" id="KW-0547">Nucleotide-binding</keyword>
<evidence type="ECO:0000256" key="2">
    <source>
        <dbReference type="ARBA" id="ARBA00022692"/>
    </source>
</evidence>
<evidence type="ECO:0000256" key="1">
    <source>
        <dbReference type="ARBA" id="ARBA00004141"/>
    </source>
</evidence>
<reference evidence="11" key="2">
    <citation type="submission" date="2018-07" db="EMBL/GenBank/DDBJ databases">
        <authorList>
            <person name="Quirk P.G."/>
            <person name="Krulwich T.A."/>
        </authorList>
    </citation>
    <scope>NUCLEOTIDE SEQUENCE</scope>
</reference>
<dbReference type="VEuPathDB" id="VectorBase:CSON010602"/>
<dbReference type="Pfam" id="PF00005">
    <property type="entry name" value="ABC_tran"/>
    <property type="match status" value="1"/>
</dbReference>
<keyword evidence="6 7" id="KW-0472">Membrane</keyword>
<dbReference type="GO" id="GO:0015421">
    <property type="term" value="F:ABC-type oligopeptide transporter activity"/>
    <property type="evidence" value="ECO:0007669"/>
    <property type="project" value="TreeGrafter"/>
</dbReference>
<reference evidence="10" key="1">
    <citation type="submission" date="2018-04" db="EMBL/GenBank/DDBJ databases">
        <authorList>
            <person name="Go L.Y."/>
            <person name="Mitchell J.A."/>
        </authorList>
    </citation>
    <scope>NUCLEOTIDE SEQUENCE</scope>
    <source>
        <tissue evidence="10">Whole organism</tissue>
    </source>
</reference>
<dbReference type="CDD" id="cd03249">
    <property type="entry name" value="ABC_MTABC3_MDL1_MDL2"/>
    <property type="match status" value="1"/>
</dbReference>
<dbReference type="InterPro" id="IPR017871">
    <property type="entry name" value="ABC_transporter-like_CS"/>
</dbReference>
<keyword evidence="2 7" id="KW-0812">Transmembrane</keyword>
<name>A0A336LSW1_CULSO</name>
<dbReference type="InterPro" id="IPR003593">
    <property type="entry name" value="AAA+_ATPase"/>
</dbReference>
<dbReference type="PROSITE" id="PS50893">
    <property type="entry name" value="ABC_TRANSPORTER_2"/>
    <property type="match status" value="1"/>
</dbReference>
<dbReference type="GO" id="GO:0016887">
    <property type="term" value="F:ATP hydrolysis activity"/>
    <property type="evidence" value="ECO:0007669"/>
    <property type="project" value="InterPro"/>
</dbReference>
<dbReference type="SUPFAM" id="SSF52540">
    <property type="entry name" value="P-loop containing nucleoside triphosphate hydrolases"/>
    <property type="match status" value="1"/>
</dbReference>
<evidence type="ECO:0000259" key="8">
    <source>
        <dbReference type="PROSITE" id="PS50893"/>
    </source>
</evidence>
<dbReference type="InterPro" id="IPR036640">
    <property type="entry name" value="ABC1_TM_sf"/>
</dbReference>
<evidence type="ECO:0000256" key="7">
    <source>
        <dbReference type="SAM" id="Phobius"/>
    </source>
</evidence>
<feature type="transmembrane region" description="Helical" evidence="7">
    <location>
        <begin position="98"/>
        <end position="118"/>
    </location>
</feature>
<dbReference type="PROSITE" id="PS50929">
    <property type="entry name" value="ABC_TM1F"/>
    <property type="match status" value="1"/>
</dbReference>
<accession>A0A336LSW1</accession>
<keyword evidence="5 7" id="KW-1133">Transmembrane helix</keyword>
<dbReference type="PANTHER" id="PTHR43394">
    <property type="entry name" value="ATP-DEPENDENT PERMEASE MDL1, MITOCHONDRIAL"/>
    <property type="match status" value="1"/>
</dbReference>
<protein>
    <submittedName>
        <fullName evidence="10">CSON010602 protein</fullName>
    </submittedName>
    <submittedName>
        <fullName evidence="11">CSON015313 protein</fullName>
    </submittedName>
</protein>
<dbReference type="PROSITE" id="PS00211">
    <property type="entry name" value="ABC_TRANSPORTER_1"/>
    <property type="match status" value="1"/>
</dbReference>
<dbReference type="Gene3D" id="3.40.50.300">
    <property type="entry name" value="P-loop containing nucleotide triphosphate hydrolases"/>
    <property type="match status" value="1"/>
</dbReference>
<dbReference type="EMBL" id="UFQS01004357">
    <property type="protein sequence ID" value="SSX16347.1"/>
    <property type="molecule type" value="Genomic_DNA"/>
</dbReference>
<dbReference type="InterPro" id="IPR027417">
    <property type="entry name" value="P-loop_NTPase"/>
</dbReference>
<dbReference type="GO" id="GO:0005524">
    <property type="term" value="F:ATP binding"/>
    <property type="evidence" value="ECO:0007669"/>
    <property type="project" value="UniProtKB-KW"/>
</dbReference>
<keyword evidence="4" id="KW-0067">ATP-binding</keyword>
<dbReference type="PANTHER" id="PTHR43394:SF1">
    <property type="entry name" value="ATP-BINDING CASSETTE SUB-FAMILY B MEMBER 10, MITOCHONDRIAL"/>
    <property type="match status" value="1"/>
</dbReference>
<feature type="domain" description="ABC transmembrane type-1" evidence="9">
    <location>
        <begin position="1"/>
        <end position="159"/>
    </location>
</feature>
<dbReference type="InterPro" id="IPR039421">
    <property type="entry name" value="Type_1_exporter"/>
</dbReference>
<feature type="transmembrane region" description="Helical" evidence="7">
    <location>
        <begin position="130"/>
        <end position="154"/>
    </location>
</feature>
<dbReference type="Pfam" id="PF00664">
    <property type="entry name" value="ABC_membrane"/>
    <property type="match status" value="1"/>
</dbReference>
<evidence type="ECO:0000256" key="5">
    <source>
        <dbReference type="ARBA" id="ARBA00022989"/>
    </source>
</evidence>
<evidence type="ECO:0000256" key="6">
    <source>
        <dbReference type="ARBA" id="ARBA00023136"/>
    </source>
</evidence>